<evidence type="ECO:0000313" key="1">
    <source>
        <dbReference type="EMBL" id="WOK93742.1"/>
    </source>
</evidence>
<name>A0AAQ3Q2R2_9LILI</name>
<gene>
    <name evidence="1" type="ORF">Cni_G02442</name>
</gene>
<organism evidence="1 2">
    <name type="scientific">Canna indica</name>
    <name type="common">Indian-shot</name>
    <dbReference type="NCBI Taxonomy" id="4628"/>
    <lineage>
        <taxon>Eukaryota</taxon>
        <taxon>Viridiplantae</taxon>
        <taxon>Streptophyta</taxon>
        <taxon>Embryophyta</taxon>
        <taxon>Tracheophyta</taxon>
        <taxon>Spermatophyta</taxon>
        <taxon>Magnoliopsida</taxon>
        <taxon>Liliopsida</taxon>
        <taxon>Zingiberales</taxon>
        <taxon>Cannaceae</taxon>
        <taxon>Canna</taxon>
    </lineage>
</organism>
<dbReference type="EMBL" id="CP136890">
    <property type="protein sequence ID" value="WOK93742.1"/>
    <property type="molecule type" value="Genomic_DNA"/>
</dbReference>
<evidence type="ECO:0000313" key="2">
    <source>
        <dbReference type="Proteomes" id="UP001327560"/>
    </source>
</evidence>
<keyword evidence="2" id="KW-1185">Reference proteome</keyword>
<accession>A0AAQ3Q2R2</accession>
<sequence length="99" mass="11174">MTTPSPSACQPPPAATVEVELGEVPSEANTQSERCFLNSPFINFYSPCDQSPQSEDATRHRLWELDGDDLPLSLRLLRCGLSASRRDEERRAVDSRRRR</sequence>
<dbReference type="Proteomes" id="UP001327560">
    <property type="component" value="Chromosome 1"/>
</dbReference>
<protein>
    <submittedName>
        <fullName evidence="1">Uncharacterized protein</fullName>
    </submittedName>
</protein>
<proteinExistence type="predicted"/>
<dbReference type="AlphaFoldDB" id="A0AAQ3Q2R2"/>
<reference evidence="1 2" key="1">
    <citation type="submission" date="2023-10" db="EMBL/GenBank/DDBJ databases">
        <title>Chromosome-scale genome assembly provides insights into flower coloration mechanisms of Canna indica.</title>
        <authorList>
            <person name="Li C."/>
        </authorList>
    </citation>
    <scope>NUCLEOTIDE SEQUENCE [LARGE SCALE GENOMIC DNA]</scope>
    <source>
        <tissue evidence="1">Flower</tissue>
    </source>
</reference>